<dbReference type="InterPro" id="IPR019734">
    <property type="entry name" value="TPR_rpt"/>
</dbReference>
<feature type="repeat" description="TPR" evidence="1">
    <location>
        <begin position="116"/>
        <end position="149"/>
    </location>
</feature>
<gene>
    <name evidence="2" type="ORF">KZX47_13405</name>
</gene>
<dbReference type="EMBL" id="JAHXRS010000034">
    <property type="protein sequence ID" value="MBW6396137.1"/>
    <property type="molecule type" value="Genomic_DNA"/>
</dbReference>
<keyword evidence="3" id="KW-1185">Reference proteome</keyword>
<dbReference type="RefSeq" id="WP_219760546.1">
    <property type="nucleotide sequence ID" value="NZ_JAHXRS010000034.1"/>
</dbReference>
<dbReference type="PROSITE" id="PS50005">
    <property type="entry name" value="TPR"/>
    <property type="match status" value="1"/>
</dbReference>
<sequence>MLTVLLGVSLTYTLAWYRAYRLTERFLQEATASFRAGRHLEALLGYETFDERRRRYIYHGGYIQIEAIWADPFAWPRYPGLEEVRSRILETINQLSLEEAEEFVRSYSGKGGRYLGRVLLRLAQLYVEKGEVQAALELLEEVVGLSPNEPEVVEEAKRLLKRIGP</sequence>
<proteinExistence type="predicted"/>
<evidence type="ECO:0000313" key="3">
    <source>
        <dbReference type="Proteomes" id="UP000724268"/>
    </source>
</evidence>
<dbReference type="SUPFAM" id="SSF48452">
    <property type="entry name" value="TPR-like"/>
    <property type="match status" value="1"/>
</dbReference>
<comment type="caution">
    <text evidence="2">The sequence shown here is derived from an EMBL/GenBank/DDBJ whole genome shotgun (WGS) entry which is preliminary data.</text>
</comment>
<keyword evidence="1" id="KW-0802">TPR repeat</keyword>
<dbReference type="Proteomes" id="UP000724268">
    <property type="component" value="Unassembled WGS sequence"/>
</dbReference>
<reference evidence="2 3" key="1">
    <citation type="submission" date="2021-07" db="EMBL/GenBank/DDBJ databases">
        <title>Thermus aquaticus gen. n. and sp. n., a nonsporulating extreme thermophile.</title>
        <authorList>
            <person name="Hu C.-J."/>
            <person name="Li W.-J."/>
            <person name="Xian W.-D."/>
        </authorList>
    </citation>
    <scope>NUCLEOTIDE SEQUENCE [LARGE SCALE GENOMIC DNA]</scope>
    <source>
        <strain evidence="2 3">SYSU G05001</strain>
    </source>
</reference>
<organism evidence="2 3">
    <name type="scientific">Thermus brevis</name>
    <dbReference type="NCBI Taxonomy" id="2862456"/>
    <lineage>
        <taxon>Bacteria</taxon>
        <taxon>Thermotogati</taxon>
        <taxon>Deinococcota</taxon>
        <taxon>Deinococci</taxon>
        <taxon>Thermales</taxon>
        <taxon>Thermaceae</taxon>
        <taxon>Thermus</taxon>
    </lineage>
</organism>
<evidence type="ECO:0000313" key="2">
    <source>
        <dbReference type="EMBL" id="MBW6396137.1"/>
    </source>
</evidence>
<dbReference type="Gene3D" id="1.25.40.10">
    <property type="entry name" value="Tetratricopeptide repeat domain"/>
    <property type="match status" value="1"/>
</dbReference>
<protein>
    <recommendedName>
        <fullName evidence="4">Tetratricopeptide repeat protein</fullName>
    </recommendedName>
</protein>
<dbReference type="InterPro" id="IPR011990">
    <property type="entry name" value="TPR-like_helical_dom_sf"/>
</dbReference>
<name>A0ABS7A2Z2_9DEIN</name>
<evidence type="ECO:0000256" key="1">
    <source>
        <dbReference type="PROSITE-ProRule" id="PRU00339"/>
    </source>
</evidence>
<accession>A0ABS7A2Z2</accession>
<evidence type="ECO:0008006" key="4">
    <source>
        <dbReference type="Google" id="ProtNLM"/>
    </source>
</evidence>